<keyword evidence="2" id="KW-1185">Reference proteome</keyword>
<protein>
    <submittedName>
        <fullName evidence="1">Uncharacterized protein</fullName>
    </submittedName>
</protein>
<evidence type="ECO:0000313" key="1">
    <source>
        <dbReference type="EMBL" id="KAK5884579.1"/>
    </source>
</evidence>
<gene>
    <name evidence="1" type="ORF">CesoFtcFv8_018386</name>
</gene>
<comment type="caution">
    <text evidence="1">The sequence shown here is derived from an EMBL/GenBank/DDBJ whole genome shotgun (WGS) entry which is preliminary data.</text>
</comment>
<proteinExistence type="predicted"/>
<reference evidence="1 2" key="1">
    <citation type="journal article" date="2023" name="Mol. Biol. Evol.">
        <title>Genomics of Secondarily Temperate Adaptation in the Only Non-Antarctic Icefish.</title>
        <authorList>
            <person name="Rivera-Colon A.G."/>
            <person name="Rayamajhi N."/>
            <person name="Minhas B.F."/>
            <person name="Madrigal G."/>
            <person name="Bilyk K.T."/>
            <person name="Yoon V."/>
            <person name="Hune M."/>
            <person name="Gregory S."/>
            <person name="Cheng C.H.C."/>
            <person name="Catchen J.M."/>
        </authorList>
    </citation>
    <scope>NUCLEOTIDE SEQUENCE [LARGE SCALE GENOMIC DNA]</scope>
    <source>
        <strain evidence="1">JC2023a</strain>
    </source>
</reference>
<dbReference type="AlphaFoldDB" id="A0AAN8BHF0"/>
<organism evidence="1 2">
    <name type="scientific">Champsocephalus esox</name>
    <name type="common">pike icefish</name>
    <dbReference type="NCBI Taxonomy" id="159716"/>
    <lineage>
        <taxon>Eukaryota</taxon>
        <taxon>Metazoa</taxon>
        <taxon>Chordata</taxon>
        <taxon>Craniata</taxon>
        <taxon>Vertebrata</taxon>
        <taxon>Euteleostomi</taxon>
        <taxon>Actinopterygii</taxon>
        <taxon>Neopterygii</taxon>
        <taxon>Teleostei</taxon>
        <taxon>Neoteleostei</taxon>
        <taxon>Acanthomorphata</taxon>
        <taxon>Eupercaria</taxon>
        <taxon>Perciformes</taxon>
        <taxon>Notothenioidei</taxon>
        <taxon>Channichthyidae</taxon>
        <taxon>Champsocephalus</taxon>
    </lineage>
</organism>
<name>A0AAN8BHF0_9TELE</name>
<evidence type="ECO:0000313" key="2">
    <source>
        <dbReference type="Proteomes" id="UP001335648"/>
    </source>
</evidence>
<dbReference type="EMBL" id="JAULUE010002060">
    <property type="protein sequence ID" value="KAK5884579.1"/>
    <property type="molecule type" value="Genomic_DNA"/>
</dbReference>
<sequence>MKVLLQASSALVYIHERLSVKMHVRCLGFFKQNTKQLIYFVTFLRAQQATFKGAQCVRFNFVGQQLY</sequence>
<dbReference type="Proteomes" id="UP001335648">
    <property type="component" value="Unassembled WGS sequence"/>
</dbReference>
<accession>A0AAN8BHF0</accession>